<gene>
    <name evidence="2" type="ORF">QE375_000702</name>
</gene>
<dbReference type="Proteomes" id="UP001249291">
    <property type="component" value="Unassembled WGS sequence"/>
</dbReference>
<keyword evidence="1" id="KW-0472">Membrane</keyword>
<feature type="transmembrane region" description="Helical" evidence="1">
    <location>
        <begin position="65"/>
        <end position="88"/>
    </location>
</feature>
<comment type="caution">
    <text evidence="2">The sequence shown here is derived from an EMBL/GenBank/DDBJ whole genome shotgun (WGS) entry which is preliminary data.</text>
</comment>
<protein>
    <submittedName>
        <fullName evidence="2">Uncharacterized membrane protein YoaK (UPF0700 family)</fullName>
    </submittedName>
</protein>
<keyword evidence="1" id="KW-1133">Transmembrane helix</keyword>
<keyword evidence="1" id="KW-0812">Transmembrane</keyword>
<feature type="transmembrane region" description="Helical" evidence="1">
    <location>
        <begin position="21"/>
        <end position="45"/>
    </location>
</feature>
<dbReference type="InterPro" id="IPR010699">
    <property type="entry name" value="DUF1275"/>
</dbReference>
<dbReference type="EMBL" id="JAVIZQ010000001">
    <property type="protein sequence ID" value="MDR6141148.1"/>
    <property type="molecule type" value="Genomic_DNA"/>
</dbReference>
<feature type="transmembrane region" description="Helical" evidence="1">
    <location>
        <begin position="145"/>
        <end position="165"/>
    </location>
</feature>
<keyword evidence="3" id="KW-1185">Reference proteome</keyword>
<dbReference type="PANTHER" id="PTHR37314">
    <property type="entry name" value="SLR0142 PROTEIN"/>
    <property type="match status" value="1"/>
</dbReference>
<feature type="transmembrane region" description="Helical" evidence="1">
    <location>
        <begin position="209"/>
        <end position="229"/>
    </location>
</feature>
<feature type="transmembrane region" description="Helical" evidence="1">
    <location>
        <begin position="185"/>
        <end position="203"/>
    </location>
</feature>
<organism evidence="2 3">
    <name type="scientific">Microbacterium foliorum</name>
    <dbReference type="NCBI Taxonomy" id="104336"/>
    <lineage>
        <taxon>Bacteria</taxon>
        <taxon>Bacillati</taxon>
        <taxon>Actinomycetota</taxon>
        <taxon>Actinomycetes</taxon>
        <taxon>Micrococcales</taxon>
        <taxon>Microbacteriaceae</taxon>
        <taxon>Microbacterium</taxon>
    </lineage>
</organism>
<sequence length="242" mass="25353">MTKSTRTHTRRYPLLETAPAAVALALVSGLLNAWTFGHVGTFATVQSGNLLSIGYFLADGNHGRVLLAATSVVVFAFGAFVCSIYVLWRTREDKPYSAEVLVFEVVLIAVLAVLTATTGISPWAVAWTVSFIAGVQGNAFHRETGMLYGNIAVTSVVQMAASLIARALGRRISDDGEAHMRPAGAYFVVLLAFVVGGGTGFGIDELWAGASLAAAAAVLLILFIAASSARGPIDPTQNNPTP</sequence>
<reference evidence="2 3" key="1">
    <citation type="submission" date="2023-08" db="EMBL/GenBank/DDBJ databases">
        <title>Functional and genomic diversity of the sorghum phyllosphere microbiome.</title>
        <authorList>
            <person name="Shade A."/>
        </authorList>
    </citation>
    <scope>NUCLEOTIDE SEQUENCE [LARGE SCALE GENOMIC DNA]</scope>
    <source>
        <strain evidence="2 3">SORGH_AS_0445</strain>
    </source>
</reference>
<feature type="transmembrane region" description="Helical" evidence="1">
    <location>
        <begin position="100"/>
        <end position="125"/>
    </location>
</feature>
<evidence type="ECO:0000313" key="3">
    <source>
        <dbReference type="Proteomes" id="UP001249291"/>
    </source>
</evidence>
<evidence type="ECO:0000256" key="1">
    <source>
        <dbReference type="SAM" id="Phobius"/>
    </source>
</evidence>
<dbReference type="PANTHER" id="PTHR37314:SF4">
    <property type="entry name" value="UPF0700 TRANSMEMBRANE PROTEIN YOAK"/>
    <property type="match status" value="1"/>
</dbReference>
<dbReference type="Pfam" id="PF06912">
    <property type="entry name" value="DUF1275"/>
    <property type="match status" value="1"/>
</dbReference>
<name>A0ABU1HM67_9MICO</name>
<proteinExistence type="predicted"/>
<evidence type="ECO:0000313" key="2">
    <source>
        <dbReference type="EMBL" id="MDR6141148.1"/>
    </source>
</evidence>
<dbReference type="RefSeq" id="WP_309687642.1">
    <property type="nucleotide sequence ID" value="NZ_JAVIZQ010000001.1"/>
</dbReference>
<accession>A0ABU1HM67</accession>